<keyword evidence="5" id="KW-0067">ATP-binding</keyword>
<evidence type="ECO:0000313" key="11">
    <source>
        <dbReference type="Proteomes" id="UP000075902"/>
    </source>
</evidence>
<dbReference type="GO" id="GO:0016020">
    <property type="term" value="C:membrane"/>
    <property type="evidence" value="ECO:0007669"/>
    <property type="project" value="UniProtKB-SubCell"/>
</dbReference>
<dbReference type="Proteomes" id="UP000075902">
    <property type="component" value="Unassembled WGS sequence"/>
</dbReference>
<organism evidence="10 11">
    <name type="scientific">Anopheles melas</name>
    <dbReference type="NCBI Taxonomy" id="34690"/>
    <lineage>
        <taxon>Eukaryota</taxon>
        <taxon>Metazoa</taxon>
        <taxon>Ecdysozoa</taxon>
        <taxon>Arthropoda</taxon>
        <taxon>Hexapoda</taxon>
        <taxon>Insecta</taxon>
        <taxon>Pterygota</taxon>
        <taxon>Neoptera</taxon>
        <taxon>Endopterygota</taxon>
        <taxon>Diptera</taxon>
        <taxon>Nematocera</taxon>
        <taxon>Culicoidea</taxon>
        <taxon>Culicidae</taxon>
        <taxon>Anophelinae</taxon>
        <taxon>Anopheles</taxon>
    </lineage>
</organism>
<evidence type="ECO:0000256" key="7">
    <source>
        <dbReference type="ARBA" id="ARBA00023136"/>
    </source>
</evidence>
<dbReference type="GO" id="GO:0005524">
    <property type="term" value="F:ATP binding"/>
    <property type="evidence" value="ECO:0007669"/>
    <property type="project" value="UniProtKB-KW"/>
</dbReference>
<evidence type="ECO:0000256" key="2">
    <source>
        <dbReference type="ARBA" id="ARBA00022448"/>
    </source>
</evidence>
<dbReference type="CDD" id="cd18580">
    <property type="entry name" value="ABC_6TM_ABCC_D2"/>
    <property type="match status" value="1"/>
</dbReference>
<keyword evidence="4" id="KW-0547">Nucleotide-binding</keyword>
<dbReference type="PROSITE" id="PS50929">
    <property type="entry name" value="ABC_TM1F"/>
    <property type="match status" value="1"/>
</dbReference>
<dbReference type="VEuPathDB" id="VectorBase:AMEC021310"/>
<dbReference type="EnsemblMetazoa" id="AMEC021310-RA">
    <property type="protein sequence ID" value="AMEC021310-PA"/>
    <property type="gene ID" value="AMEC021310"/>
</dbReference>
<dbReference type="Gene3D" id="1.20.1560.10">
    <property type="entry name" value="ABC transporter type 1, transmembrane domain"/>
    <property type="match status" value="1"/>
</dbReference>
<dbReference type="PANTHER" id="PTHR24223">
    <property type="entry name" value="ATP-BINDING CASSETTE SUB-FAMILY C"/>
    <property type="match status" value="1"/>
</dbReference>
<evidence type="ECO:0000256" key="5">
    <source>
        <dbReference type="ARBA" id="ARBA00022840"/>
    </source>
</evidence>
<keyword evidence="6 8" id="KW-1133">Transmembrane helix</keyword>
<keyword evidence="7 8" id="KW-0472">Membrane</keyword>
<feature type="transmembrane region" description="Helical" evidence="8">
    <location>
        <begin position="27"/>
        <end position="48"/>
    </location>
</feature>
<name>A0A182UJ35_9DIPT</name>
<accession>A0A182UJ35</accession>
<dbReference type="InterPro" id="IPR050173">
    <property type="entry name" value="ABC_transporter_C-like"/>
</dbReference>
<evidence type="ECO:0000256" key="3">
    <source>
        <dbReference type="ARBA" id="ARBA00022692"/>
    </source>
</evidence>
<feature type="domain" description="ABC transmembrane type-1" evidence="9">
    <location>
        <begin position="33"/>
        <end position="255"/>
    </location>
</feature>
<evidence type="ECO:0000256" key="8">
    <source>
        <dbReference type="SAM" id="Phobius"/>
    </source>
</evidence>
<feature type="transmembrane region" description="Helical" evidence="8">
    <location>
        <begin position="229"/>
        <end position="251"/>
    </location>
</feature>
<evidence type="ECO:0000313" key="10">
    <source>
        <dbReference type="EnsemblMetazoa" id="AMEC021310-PA"/>
    </source>
</evidence>
<proteinExistence type="predicted"/>
<keyword evidence="2" id="KW-0813">Transport</keyword>
<sequence length="255" mass="28830">MFVLSRVDWEETVSNTVHALWTTDDHVWFYTGAIVITIMLTTNSFAFFEMCLKASLHLHAALYRGVTETAMAFFYQNPSGRVMNRFSKDIGLIDTSLPTVMIDSLCVRNLHLRFCIRVFNPAKCLQFFLELSGIIVIVALANYWLLIPTAIMGVVFYLLRGVFLRAARNVKRVEAITRSPVFTHTNATIDGLTTIRAFGAERFLEETFHQHQDVNTSAAFLFGATTRGFAFWLDVICLLYIASVVMSFLVIGDGK</sequence>
<dbReference type="Pfam" id="PF00664">
    <property type="entry name" value="ABC_membrane"/>
    <property type="match status" value="2"/>
</dbReference>
<keyword evidence="11" id="KW-1185">Reference proteome</keyword>
<dbReference type="STRING" id="34690.A0A182UJ35"/>
<dbReference type="InterPro" id="IPR044726">
    <property type="entry name" value="ABCC_6TM_D2"/>
</dbReference>
<dbReference type="InterPro" id="IPR036640">
    <property type="entry name" value="ABC1_TM_sf"/>
</dbReference>
<evidence type="ECO:0000259" key="9">
    <source>
        <dbReference type="PROSITE" id="PS50929"/>
    </source>
</evidence>
<reference evidence="10" key="2">
    <citation type="submission" date="2020-05" db="UniProtKB">
        <authorList>
            <consortium name="EnsemblMetazoa"/>
        </authorList>
    </citation>
    <scope>IDENTIFICATION</scope>
    <source>
        <strain evidence="10">CM1001059</strain>
    </source>
</reference>
<keyword evidence="3 8" id="KW-0812">Transmembrane</keyword>
<evidence type="ECO:0000256" key="6">
    <source>
        <dbReference type="ARBA" id="ARBA00022989"/>
    </source>
</evidence>
<dbReference type="AlphaFoldDB" id="A0A182UJ35"/>
<protein>
    <recommendedName>
        <fullName evidence="9">ABC transmembrane type-1 domain-containing protein</fullName>
    </recommendedName>
</protein>
<dbReference type="PANTHER" id="PTHR24223:SF324">
    <property type="entry name" value="LD17001P"/>
    <property type="match status" value="1"/>
</dbReference>
<reference evidence="11" key="1">
    <citation type="submission" date="2014-01" db="EMBL/GenBank/DDBJ databases">
        <title>The Genome Sequence of Anopheles melas CM1001059_A (V2).</title>
        <authorList>
            <consortium name="The Broad Institute Genomics Platform"/>
            <person name="Neafsey D.E."/>
            <person name="Besansky N."/>
            <person name="Howell P."/>
            <person name="Walton C."/>
            <person name="Young S.K."/>
            <person name="Zeng Q."/>
            <person name="Gargeya S."/>
            <person name="Fitzgerald M."/>
            <person name="Haas B."/>
            <person name="Abouelleil A."/>
            <person name="Allen A.W."/>
            <person name="Alvarado L."/>
            <person name="Arachchi H.M."/>
            <person name="Berlin A.M."/>
            <person name="Chapman S.B."/>
            <person name="Gainer-Dewar J."/>
            <person name="Goldberg J."/>
            <person name="Griggs A."/>
            <person name="Gujja S."/>
            <person name="Hansen M."/>
            <person name="Howarth C."/>
            <person name="Imamovic A."/>
            <person name="Ireland A."/>
            <person name="Larimer J."/>
            <person name="McCowan C."/>
            <person name="Murphy C."/>
            <person name="Pearson M."/>
            <person name="Poon T.W."/>
            <person name="Priest M."/>
            <person name="Roberts A."/>
            <person name="Saif S."/>
            <person name="Shea T."/>
            <person name="Sisk P."/>
            <person name="Sykes S."/>
            <person name="Wortman J."/>
            <person name="Nusbaum C."/>
            <person name="Birren B."/>
        </authorList>
    </citation>
    <scope>NUCLEOTIDE SEQUENCE [LARGE SCALE GENOMIC DNA]</scope>
    <source>
        <strain evidence="11">CM1001059</strain>
    </source>
</reference>
<feature type="transmembrane region" description="Helical" evidence="8">
    <location>
        <begin position="127"/>
        <end position="159"/>
    </location>
</feature>
<comment type="subcellular location">
    <subcellularLocation>
        <location evidence="1">Membrane</location>
        <topology evidence="1">Multi-pass membrane protein</topology>
    </subcellularLocation>
</comment>
<evidence type="ECO:0000256" key="1">
    <source>
        <dbReference type="ARBA" id="ARBA00004141"/>
    </source>
</evidence>
<dbReference type="GO" id="GO:0140359">
    <property type="term" value="F:ABC-type transporter activity"/>
    <property type="evidence" value="ECO:0007669"/>
    <property type="project" value="InterPro"/>
</dbReference>
<dbReference type="InterPro" id="IPR011527">
    <property type="entry name" value="ABC1_TM_dom"/>
</dbReference>
<dbReference type="SUPFAM" id="SSF90123">
    <property type="entry name" value="ABC transporter transmembrane region"/>
    <property type="match status" value="1"/>
</dbReference>
<evidence type="ECO:0000256" key="4">
    <source>
        <dbReference type="ARBA" id="ARBA00022741"/>
    </source>
</evidence>